<feature type="transmembrane region" description="Helical" evidence="9">
    <location>
        <begin position="326"/>
        <end position="345"/>
    </location>
</feature>
<dbReference type="SUPFAM" id="SSF161098">
    <property type="entry name" value="MetI-like"/>
    <property type="match status" value="1"/>
</dbReference>
<gene>
    <name evidence="12" type="ORF">K875_01404</name>
</gene>
<dbReference type="InterPro" id="IPR035906">
    <property type="entry name" value="MetI-like_sf"/>
</dbReference>
<dbReference type="PROSITE" id="PS50928">
    <property type="entry name" value="ABC_TM1"/>
    <property type="match status" value="1"/>
</dbReference>
<feature type="transmembrane region" description="Helical" evidence="9">
    <location>
        <begin position="252"/>
        <end position="272"/>
    </location>
</feature>
<dbReference type="PATRIC" id="fig|1324261.3.peg.1421"/>
<dbReference type="InterPro" id="IPR051124">
    <property type="entry name" value="Phosphate_Transport_Permease"/>
</dbReference>
<dbReference type="EMBL" id="JLXW01000002">
    <property type="protein sequence ID" value="KBZ68847.1"/>
    <property type="molecule type" value="Genomic_DNA"/>
</dbReference>
<evidence type="ECO:0000256" key="10">
    <source>
        <dbReference type="RuleBase" id="RU363054"/>
    </source>
</evidence>
<name>A0A051UI50_9MYCO</name>
<evidence type="ECO:0000256" key="4">
    <source>
        <dbReference type="ARBA" id="ARBA00022475"/>
    </source>
</evidence>
<keyword evidence="3 9" id="KW-0813">Transport</keyword>
<evidence type="ECO:0000259" key="11">
    <source>
        <dbReference type="PROSITE" id="PS50928"/>
    </source>
</evidence>
<comment type="function">
    <text evidence="10">Part of the binding-protein-dependent transport system for phosphate; probably responsible for the translocation of the substrate across the membrane.</text>
</comment>
<evidence type="ECO:0000256" key="2">
    <source>
        <dbReference type="ARBA" id="ARBA00007069"/>
    </source>
</evidence>
<comment type="similarity">
    <text evidence="2 10">Belongs to the binding-protein-dependent transport system permease family. CysTW subfamily.</text>
</comment>
<feature type="transmembrane region" description="Helical" evidence="9">
    <location>
        <begin position="107"/>
        <end position="134"/>
    </location>
</feature>
<evidence type="ECO:0000256" key="3">
    <source>
        <dbReference type="ARBA" id="ARBA00022448"/>
    </source>
</evidence>
<evidence type="ECO:0000256" key="7">
    <source>
        <dbReference type="ARBA" id="ARBA00022989"/>
    </source>
</evidence>
<feature type="domain" description="ABC transmembrane type-1" evidence="11">
    <location>
        <begin position="108"/>
        <end position="341"/>
    </location>
</feature>
<keyword evidence="8 9" id="KW-0472">Membrane</keyword>
<dbReference type="PANTHER" id="PTHR30425:SF1">
    <property type="entry name" value="PHOSPHATE TRANSPORT SYSTEM PERMEASE PROTEIN PSTC"/>
    <property type="match status" value="1"/>
</dbReference>
<comment type="caution">
    <text evidence="12">The sequence shown here is derived from an EMBL/GenBank/DDBJ whole genome shotgun (WGS) entry which is preliminary data.</text>
</comment>
<dbReference type="GO" id="GO:0005886">
    <property type="term" value="C:plasma membrane"/>
    <property type="evidence" value="ECO:0007669"/>
    <property type="project" value="UniProtKB-SubCell"/>
</dbReference>
<dbReference type="InterPro" id="IPR000515">
    <property type="entry name" value="MetI-like"/>
</dbReference>
<keyword evidence="13" id="KW-1185">Reference proteome</keyword>
<feature type="transmembrane region" description="Helical" evidence="9">
    <location>
        <begin position="35"/>
        <end position="60"/>
    </location>
</feature>
<dbReference type="AlphaFoldDB" id="A0A051UI50"/>
<dbReference type="GO" id="GO:0005315">
    <property type="term" value="F:phosphate transmembrane transporter activity"/>
    <property type="evidence" value="ECO:0007669"/>
    <property type="project" value="InterPro"/>
</dbReference>
<protein>
    <recommendedName>
        <fullName evidence="10">Phosphate transport system permease protein</fullName>
    </recommendedName>
</protein>
<feature type="transmembrane region" description="Helical" evidence="9">
    <location>
        <begin position="202"/>
        <end position="219"/>
    </location>
</feature>
<dbReference type="Pfam" id="PF00528">
    <property type="entry name" value="BPD_transp_1"/>
    <property type="match status" value="1"/>
</dbReference>
<keyword evidence="4 10" id="KW-1003">Cell membrane</keyword>
<dbReference type="GO" id="GO:0006817">
    <property type="term" value="P:phosphate ion transport"/>
    <property type="evidence" value="ECO:0007669"/>
    <property type="project" value="UniProtKB-KW"/>
</dbReference>
<dbReference type="InterPro" id="IPR011864">
    <property type="entry name" value="Phosphate_PstC"/>
</dbReference>
<dbReference type="HOGENOM" id="CLU_033621_1_3_11"/>
<keyword evidence="7 9" id="KW-1133">Transmembrane helix</keyword>
<dbReference type="PANTHER" id="PTHR30425">
    <property type="entry name" value="PHOSPHATE TRANSPORT SYSTEM PERMEASE PROTEIN PST"/>
    <property type="match status" value="1"/>
</dbReference>
<organism evidence="12 13">
    <name type="scientific">Mycobacterium [tuberculosis] TKK-01-0051</name>
    <dbReference type="NCBI Taxonomy" id="1324261"/>
    <lineage>
        <taxon>Bacteria</taxon>
        <taxon>Bacillati</taxon>
        <taxon>Actinomycetota</taxon>
        <taxon>Actinomycetes</taxon>
        <taxon>Mycobacteriales</taxon>
        <taxon>Mycobacteriaceae</taxon>
        <taxon>Mycobacterium</taxon>
        <taxon>Mycobacterium avium complex (MAC)</taxon>
    </lineage>
</organism>
<feature type="transmembrane region" description="Helical" evidence="9">
    <location>
        <begin position="141"/>
        <end position="163"/>
    </location>
</feature>
<reference evidence="12 13" key="1">
    <citation type="submission" date="2014-04" db="EMBL/GenBank/DDBJ databases">
        <title>The Genome Sequence of Mycobacterium tuberculosis TKK-01-0051.</title>
        <authorList>
            <consortium name="The Broad Institute Genomics Platform"/>
            <consortium name="The Broad Institute Genome Sequencing Center for Infectious Disease"/>
            <person name="Earl A.M."/>
            <person name="Cohen K."/>
            <person name="Pym A."/>
            <person name="Bishai W."/>
            <person name="Maharaj K."/>
            <person name="Desjardins C."/>
            <person name="Abeel T."/>
            <person name="Young S."/>
            <person name="Zeng Q."/>
            <person name="Gargeya S."/>
            <person name="Abouelleil A."/>
            <person name="Alvarado L."/>
            <person name="Chapman S.B."/>
            <person name="Gainer-Dewar J."/>
            <person name="Goldberg J."/>
            <person name="Griggs A."/>
            <person name="Gujja S."/>
            <person name="Hansen M."/>
            <person name="Howarth C."/>
            <person name="Imamovic A."/>
            <person name="Larimer J."/>
            <person name="Murphy C."/>
            <person name="Naylor J."/>
            <person name="Pearson M."/>
            <person name="Poon T.W."/>
            <person name="Priest M."/>
            <person name="Roberts A."/>
            <person name="Saif S."/>
            <person name="Shea T."/>
            <person name="Sykes S."/>
            <person name="Wortman J."/>
            <person name="Nusbaum C."/>
            <person name="Birren B."/>
        </authorList>
    </citation>
    <scope>NUCLEOTIDE SEQUENCE [LARGE SCALE GENOMIC DNA]</scope>
    <source>
        <strain evidence="12 13">TKK-01-0051</strain>
    </source>
</reference>
<evidence type="ECO:0000313" key="13">
    <source>
        <dbReference type="Proteomes" id="UP000025947"/>
    </source>
</evidence>
<proteinExistence type="inferred from homology"/>
<evidence type="ECO:0000256" key="9">
    <source>
        <dbReference type="RuleBase" id="RU363032"/>
    </source>
</evidence>
<comment type="subcellular location">
    <subcellularLocation>
        <location evidence="1 9">Cell membrane</location>
        <topology evidence="1 9">Multi-pass membrane protein</topology>
    </subcellularLocation>
</comment>
<keyword evidence="6 9" id="KW-0812">Transmembrane</keyword>
<evidence type="ECO:0000313" key="12">
    <source>
        <dbReference type="EMBL" id="KBZ68847.1"/>
    </source>
</evidence>
<evidence type="ECO:0000256" key="1">
    <source>
        <dbReference type="ARBA" id="ARBA00004651"/>
    </source>
</evidence>
<keyword evidence="5 10" id="KW-0592">Phosphate transport</keyword>
<evidence type="ECO:0000256" key="6">
    <source>
        <dbReference type="ARBA" id="ARBA00022692"/>
    </source>
</evidence>
<dbReference type="Gene3D" id="1.10.3720.10">
    <property type="entry name" value="MetI-like"/>
    <property type="match status" value="1"/>
</dbReference>
<evidence type="ECO:0000256" key="5">
    <source>
        <dbReference type="ARBA" id="ARBA00022592"/>
    </source>
</evidence>
<accession>A0A051UI50</accession>
<dbReference type="Proteomes" id="UP000025947">
    <property type="component" value="Unassembled WGS sequence"/>
</dbReference>
<evidence type="ECO:0000256" key="8">
    <source>
        <dbReference type="ARBA" id="ARBA00023136"/>
    </source>
</evidence>
<dbReference type="CDD" id="cd06261">
    <property type="entry name" value="TM_PBP2"/>
    <property type="match status" value="1"/>
</dbReference>
<sequence length="359" mass="37133">MGTVTTSVHARPSGRTAALVRVRDRIRSASRAGLIMRWAGGISAVIPLLALAFVLATLVIEAVGAIKVNGLHFLTGTEWNPGNLYGETVVTQGVSHPVGVSYGALPLIVGTLASSLIALVIAVPVSVGAAFAIVEKLPKRLAWAVGMVLELLAGIPSVVVGLWGAMTFGPFVAHHIAPVIARNAPDVPVLNYFRGNTGNGEGMLVSGLVLAVMIIPIIASTSRDLFRAVPALPREGATALGMSDWECARRITLPWVSSGIVGAVVLGLGRALGETMAVAMVSGAELGAMPANIYSTMTTIAATVVSQLDSAMTDSTNFAVKTLAEVSLVLMLITLLTNIAARLLVRRESGRALPVGRGV</sequence>
<dbReference type="NCBIfam" id="TIGR02138">
    <property type="entry name" value="phosphate_pstC"/>
    <property type="match status" value="1"/>
</dbReference>